<name>A0A6J4T327_9BACT</name>
<evidence type="ECO:0000313" key="2">
    <source>
        <dbReference type="EMBL" id="CAA9512160.1"/>
    </source>
</evidence>
<gene>
    <name evidence="2" type="ORF">AVDCRST_MAG96-2512</name>
</gene>
<organism evidence="2">
    <name type="scientific">uncultured Segetibacter sp</name>
    <dbReference type="NCBI Taxonomy" id="481133"/>
    <lineage>
        <taxon>Bacteria</taxon>
        <taxon>Pseudomonadati</taxon>
        <taxon>Bacteroidota</taxon>
        <taxon>Chitinophagia</taxon>
        <taxon>Chitinophagales</taxon>
        <taxon>Chitinophagaceae</taxon>
        <taxon>Segetibacter</taxon>
        <taxon>environmental samples</taxon>
    </lineage>
</organism>
<reference evidence="2" key="1">
    <citation type="submission" date="2020-02" db="EMBL/GenBank/DDBJ databases">
        <authorList>
            <person name="Meier V. D."/>
        </authorList>
    </citation>
    <scope>NUCLEOTIDE SEQUENCE</scope>
    <source>
        <strain evidence="2">AVDCRST_MAG96</strain>
    </source>
</reference>
<protein>
    <submittedName>
        <fullName evidence="2">Uncharacterized protein</fullName>
    </submittedName>
</protein>
<dbReference type="AlphaFoldDB" id="A0A6J4T327"/>
<feature type="region of interest" description="Disordered" evidence="1">
    <location>
        <begin position="1"/>
        <end position="45"/>
    </location>
</feature>
<sequence length="45" mass="4460">MWIVPPGCNGGDYGSIPRGDPHFNGAWGERGAPGGPAPAGKGKGL</sequence>
<accession>A0A6J4T327</accession>
<evidence type="ECO:0000256" key="1">
    <source>
        <dbReference type="SAM" id="MobiDB-lite"/>
    </source>
</evidence>
<proteinExistence type="predicted"/>
<dbReference type="EMBL" id="CADCVN010000983">
    <property type="protein sequence ID" value="CAA9512160.1"/>
    <property type="molecule type" value="Genomic_DNA"/>
</dbReference>